<sequence length="234" mass="24573">MCTAVTTVTLAATCAVPASAASAATAISTPQETSVLSVLRGDLERSGSSADLAAFDALDAGQRHELASYFLDPEMAERVAVDMAARANTSMTAGQDRGFQRGGTRSPEPGQQQDEKGATISAASRTSSGTQWFAFAGIRLTETKVSETYEYSGSTARKLLGYSCTVVRNIQPFTQVSSSKNSGYISGGQATSKCKVVVKRGVPTPWGTIAWSTYSSIQRLSARGNGAVTFNGWQ</sequence>
<evidence type="ECO:0000313" key="4">
    <source>
        <dbReference type="Proteomes" id="UP001236404"/>
    </source>
</evidence>
<comment type="caution">
    <text evidence="3">The sequence shown here is derived from an EMBL/GenBank/DDBJ whole genome shotgun (WGS) entry which is preliminary data.</text>
</comment>
<evidence type="ECO:0000256" key="1">
    <source>
        <dbReference type="SAM" id="MobiDB-lite"/>
    </source>
</evidence>
<protein>
    <submittedName>
        <fullName evidence="3">Uncharacterized protein</fullName>
    </submittedName>
</protein>
<dbReference type="Proteomes" id="UP001236404">
    <property type="component" value="Unassembled WGS sequence"/>
</dbReference>
<feature type="signal peptide" evidence="2">
    <location>
        <begin position="1"/>
        <end position="20"/>
    </location>
</feature>
<feature type="region of interest" description="Disordered" evidence="1">
    <location>
        <begin position="90"/>
        <end position="125"/>
    </location>
</feature>
<dbReference type="EMBL" id="JAUCMN010000007">
    <property type="protein sequence ID" value="MDM7892335.1"/>
    <property type="molecule type" value="Genomic_DNA"/>
</dbReference>
<proteinExistence type="predicted"/>
<evidence type="ECO:0000256" key="2">
    <source>
        <dbReference type="SAM" id="SignalP"/>
    </source>
</evidence>
<keyword evidence="4" id="KW-1185">Reference proteome</keyword>
<keyword evidence="2" id="KW-0732">Signal</keyword>
<reference evidence="3 4" key="1">
    <citation type="submission" date="2023-06" db="EMBL/GenBank/DDBJ databases">
        <authorList>
            <person name="Feng G."/>
            <person name="Li J."/>
            <person name="Zhu H."/>
        </authorList>
    </citation>
    <scope>NUCLEOTIDE SEQUENCE [LARGE SCALE GENOMIC DNA]</scope>
    <source>
        <strain evidence="3 4">RHCKG28</strain>
    </source>
</reference>
<evidence type="ECO:0000313" key="3">
    <source>
        <dbReference type="EMBL" id="MDM7892335.1"/>
    </source>
</evidence>
<accession>A0ABT7TS52</accession>
<feature type="chain" id="PRO_5047217337" evidence="2">
    <location>
        <begin position="21"/>
        <end position="234"/>
    </location>
</feature>
<name>A0ABT7TS52_9MICO</name>
<dbReference type="RefSeq" id="WP_289474023.1">
    <property type="nucleotide sequence ID" value="NZ_JAUCMN010000007.1"/>
</dbReference>
<organism evidence="3 4">
    <name type="scientific">Curtobacterium caseinilyticum</name>
    <dbReference type="NCBI Taxonomy" id="3055137"/>
    <lineage>
        <taxon>Bacteria</taxon>
        <taxon>Bacillati</taxon>
        <taxon>Actinomycetota</taxon>
        <taxon>Actinomycetes</taxon>
        <taxon>Micrococcales</taxon>
        <taxon>Microbacteriaceae</taxon>
        <taxon>Curtobacterium</taxon>
    </lineage>
</organism>
<gene>
    <name evidence="3" type="ORF">QUG93_11620</name>
</gene>